<dbReference type="Pfam" id="PF08443">
    <property type="entry name" value="RimK"/>
    <property type="match status" value="1"/>
</dbReference>
<reference evidence="4" key="1">
    <citation type="submission" date="2025-08" db="UniProtKB">
        <authorList>
            <consortium name="RefSeq"/>
        </authorList>
    </citation>
    <scope>IDENTIFICATION</scope>
    <source>
        <tissue evidence="4">Sperm</tissue>
    </source>
</reference>
<keyword evidence="1" id="KW-0547">Nucleotide-binding</keyword>
<name>A0AAJ7X5K7_PETMA</name>
<organism evidence="3 4">
    <name type="scientific">Petromyzon marinus</name>
    <name type="common">Sea lamprey</name>
    <dbReference type="NCBI Taxonomy" id="7757"/>
    <lineage>
        <taxon>Eukaryota</taxon>
        <taxon>Metazoa</taxon>
        <taxon>Chordata</taxon>
        <taxon>Craniata</taxon>
        <taxon>Vertebrata</taxon>
        <taxon>Cyclostomata</taxon>
        <taxon>Hyperoartia</taxon>
        <taxon>Petromyzontiformes</taxon>
        <taxon>Petromyzontidae</taxon>
        <taxon>Petromyzon</taxon>
    </lineage>
</organism>
<dbReference type="KEGG" id="pmrn:116948844"/>
<dbReference type="GO" id="GO:0046872">
    <property type="term" value="F:metal ion binding"/>
    <property type="evidence" value="ECO:0007669"/>
    <property type="project" value="InterPro"/>
</dbReference>
<dbReference type="GO" id="GO:0072590">
    <property type="term" value="F:N-acetyl-L-aspartate-L-glutamate ligase activity"/>
    <property type="evidence" value="ECO:0007669"/>
    <property type="project" value="TreeGrafter"/>
</dbReference>
<sequence>MAEKTLWLLLNRPKKTTKPAEEAKNGDDIPKKLENLATERSTAQSVGLRVVYIEDIVMSLEGGVLGMYVTKEKVSEYPTAVLVQADAGRAGGDTEKLHTLLCHLERMGSRLFNRSQALASCRNTFRTYQELSGHELPLLDTFLCELGGDPQQSFRAMAQEGEKLEYPILLRESKGQEVFFAREKKFLHSRTYLLRREQPYMFQRYVKGGGNMEALVLVVGSKVAGAQLRCCKGLEAEGTPGEDDKSKDWELSAEGKELALKVAKILQVDICGVVLQCGDNGSFFVTEVNASMELGALGDIFKEDVVGAALDHVLAYINSQKSAA</sequence>
<dbReference type="InterPro" id="IPR011761">
    <property type="entry name" value="ATP-grasp"/>
</dbReference>
<dbReference type="SUPFAM" id="SSF56059">
    <property type="entry name" value="Glutathione synthetase ATP-binding domain-like"/>
    <property type="match status" value="1"/>
</dbReference>
<dbReference type="GO" id="GO:0005524">
    <property type="term" value="F:ATP binding"/>
    <property type="evidence" value="ECO:0007669"/>
    <property type="project" value="UniProtKB-UniRule"/>
</dbReference>
<dbReference type="PANTHER" id="PTHR21621">
    <property type="entry name" value="RIBOSOMAL PROTEIN S6 MODIFICATION PROTEIN"/>
    <property type="match status" value="1"/>
</dbReference>
<accession>A0AAJ7X5K7</accession>
<proteinExistence type="predicted"/>
<evidence type="ECO:0000259" key="2">
    <source>
        <dbReference type="PROSITE" id="PS50975"/>
    </source>
</evidence>
<dbReference type="Gene3D" id="3.30.470.20">
    <property type="entry name" value="ATP-grasp fold, B domain"/>
    <property type="match status" value="1"/>
</dbReference>
<gene>
    <name evidence="4" type="primary">LOC116948844</name>
</gene>
<dbReference type="Gene3D" id="3.40.50.20">
    <property type="match status" value="1"/>
</dbReference>
<protein>
    <submittedName>
        <fullName evidence="4">Beta-citrylglutamate synthase B-like</fullName>
    </submittedName>
</protein>
<dbReference type="InterPro" id="IPR013651">
    <property type="entry name" value="ATP-grasp_RimK-type"/>
</dbReference>
<dbReference type="PROSITE" id="PS50975">
    <property type="entry name" value="ATP_GRASP"/>
    <property type="match status" value="1"/>
</dbReference>
<dbReference type="Proteomes" id="UP001318040">
    <property type="component" value="Chromosome 2"/>
</dbReference>
<keyword evidence="1" id="KW-0067">ATP-binding</keyword>
<evidence type="ECO:0000256" key="1">
    <source>
        <dbReference type="PROSITE-ProRule" id="PRU00409"/>
    </source>
</evidence>
<keyword evidence="3" id="KW-1185">Reference proteome</keyword>
<dbReference type="AlphaFoldDB" id="A0AAJ7X5K7"/>
<feature type="domain" description="ATP-grasp" evidence="2">
    <location>
        <begin position="128"/>
        <end position="319"/>
    </location>
</feature>
<dbReference type="RefSeq" id="XP_032821902.1">
    <property type="nucleotide sequence ID" value="XM_032966011.1"/>
</dbReference>
<evidence type="ECO:0000313" key="4">
    <source>
        <dbReference type="RefSeq" id="XP_032821902.1"/>
    </source>
</evidence>
<dbReference type="PANTHER" id="PTHR21621:SF0">
    <property type="entry name" value="BETA-CITRYLGLUTAMATE SYNTHASE B-RELATED"/>
    <property type="match status" value="1"/>
</dbReference>
<dbReference type="GO" id="GO:0005737">
    <property type="term" value="C:cytoplasm"/>
    <property type="evidence" value="ECO:0007669"/>
    <property type="project" value="TreeGrafter"/>
</dbReference>
<evidence type="ECO:0000313" key="3">
    <source>
        <dbReference type="Proteomes" id="UP001318040"/>
    </source>
</evidence>